<protein>
    <submittedName>
        <fullName evidence="2">Uncharacterized protein</fullName>
    </submittedName>
</protein>
<gene>
    <name evidence="2" type="ORF">CC80DRAFT_556341</name>
</gene>
<sequence>MRHLSSPSTTTSPASPAHRIERLFGPAVATPPRLDPPRRAGQEHSAPPIAASRLPVCPSARLKHPELAATATALPTHASGTHARHDTRPTPEHPALHPTCTPPHPSTARRLRPSLRNRDPAALDVASSLAAQSASQRAHRHRDARRLTCPTSPALPPTGMHIGRR</sequence>
<dbReference type="AlphaFoldDB" id="A0A6A5T853"/>
<feature type="compositionally biased region" description="Low complexity" evidence="1">
    <location>
        <begin position="122"/>
        <end position="136"/>
    </location>
</feature>
<dbReference type="Proteomes" id="UP000800035">
    <property type="component" value="Unassembled WGS sequence"/>
</dbReference>
<accession>A0A6A5T853</accession>
<feature type="compositionally biased region" description="Basic and acidic residues" evidence="1">
    <location>
        <begin position="83"/>
        <end position="95"/>
    </location>
</feature>
<evidence type="ECO:0000256" key="1">
    <source>
        <dbReference type="SAM" id="MobiDB-lite"/>
    </source>
</evidence>
<feature type="region of interest" description="Disordered" evidence="1">
    <location>
        <begin position="1"/>
        <end position="165"/>
    </location>
</feature>
<proteinExistence type="predicted"/>
<reference evidence="2" key="1">
    <citation type="journal article" date="2020" name="Stud. Mycol.">
        <title>101 Dothideomycetes genomes: a test case for predicting lifestyles and emergence of pathogens.</title>
        <authorList>
            <person name="Haridas S."/>
            <person name="Albert R."/>
            <person name="Binder M."/>
            <person name="Bloem J."/>
            <person name="Labutti K."/>
            <person name="Salamov A."/>
            <person name="Andreopoulos B."/>
            <person name="Baker S."/>
            <person name="Barry K."/>
            <person name="Bills G."/>
            <person name="Bluhm B."/>
            <person name="Cannon C."/>
            <person name="Castanera R."/>
            <person name="Culley D."/>
            <person name="Daum C."/>
            <person name="Ezra D."/>
            <person name="Gonzalez J."/>
            <person name="Henrissat B."/>
            <person name="Kuo A."/>
            <person name="Liang C."/>
            <person name="Lipzen A."/>
            <person name="Lutzoni F."/>
            <person name="Magnuson J."/>
            <person name="Mondo S."/>
            <person name="Nolan M."/>
            <person name="Ohm R."/>
            <person name="Pangilinan J."/>
            <person name="Park H.-J."/>
            <person name="Ramirez L."/>
            <person name="Alfaro M."/>
            <person name="Sun H."/>
            <person name="Tritt A."/>
            <person name="Yoshinaga Y."/>
            <person name="Zwiers L.-H."/>
            <person name="Turgeon B."/>
            <person name="Goodwin S."/>
            <person name="Spatafora J."/>
            <person name="Crous P."/>
            <person name="Grigoriev I."/>
        </authorList>
    </citation>
    <scope>NUCLEOTIDE SEQUENCE</scope>
    <source>
        <strain evidence="2">CBS 675.92</strain>
    </source>
</reference>
<organism evidence="2 3">
    <name type="scientific">Byssothecium circinans</name>
    <dbReference type="NCBI Taxonomy" id="147558"/>
    <lineage>
        <taxon>Eukaryota</taxon>
        <taxon>Fungi</taxon>
        <taxon>Dikarya</taxon>
        <taxon>Ascomycota</taxon>
        <taxon>Pezizomycotina</taxon>
        <taxon>Dothideomycetes</taxon>
        <taxon>Pleosporomycetidae</taxon>
        <taxon>Pleosporales</taxon>
        <taxon>Massarineae</taxon>
        <taxon>Massarinaceae</taxon>
        <taxon>Byssothecium</taxon>
    </lineage>
</organism>
<evidence type="ECO:0000313" key="2">
    <source>
        <dbReference type="EMBL" id="KAF1948400.1"/>
    </source>
</evidence>
<keyword evidence="3" id="KW-1185">Reference proteome</keyword>
<evidence type="ECO:0000313" key="3">
    <source>
        <dbReference type="Proteomes" id="UP000800035"/>
    </source>
</evidence>
<name>A0A6A5T853_9PLEO</name>
<feature type="compositionally biased region" description="Low complexity" evidence="1">
    <location>
        <begin position="1"/>
        <end position="17"/>
    </location>
</feature>
<feature type="compositionally biased region" description="Low complexity" evidence="1">
    <location>
        <begin position="67"/>
        <end position="78"/>
    </location>
</feature>
<dbReference type="EMBL" id="ML977059">
    <property type="protein sequence ID" value="KAF1948400.1"/>
    <property type="molecule type" value="Genomic_DNA"/>
</dbReference>